<organism evidence="3 4">
    <name type="scientific">Adiantum capillus-veneris</name>
    <name type="common">Maidenhair fern</name>
    <dbReference type="NCBI Taxonomy" id="13818"/>
    <lineage>
        <taxon>Eukaryota</taxon>
        <taxon>Viridiplantae</taxon>
        <taxon>Streptophyta</taxon>
        <taxon>Embryophyta</taxon>
        <taxon>Tracheophyta</taxon>
        <taxon>Polypodiopsida</taxon>
        <taxon>Polypodiidae</taxon>
        <taxon>Polypodiales</taxon>
        <taxon>Pteridineae</taxon>
        <taxon>Pteridaceae</taxon>
        <taxon>Vittarioideae</taxon>
        <taxon>Adiantum</taxon>
    </lineage>
</organism>
<dbReference type="OrthoDB" id="1929236at2759"/>
<accession>A0A9D4ZS59</accession>
<dbReference type="PANTHER" id="PTHR47926">
    <property type="entry name" value="PENTATRICOPEPTIDE REPEAT-CONTAINING PROTEIN"/>
    <property type="match status" value="1"/>
</dbReference>
<evidence type="ECO:0000313" key="4">
    <source>
        <dbReference type="Proteomes" id="UP000886520"/>
    </source>
</evidence>
<feature type="repeat" description="PPR" evidence="2">
    <location>
        <begin position="298"/>
        <end position="332"/>
    </location>
</feature>
<evidence type="ECO:0008006" key="5">
    <source>
        <dbReference type="Google" id="ProtNLM"/>
    </source>
</evidence>
<dbReference type="Pfam" id="PF01535">
    <property type="entry name" value="PPR"/>
    <property type="match status" value="6"/>
</dbReference>
<feature type="repeat" description="PPR" evidence="2">
    <location>
        <begin position="333"/>
        <end position="367"/>
    </location>
</feature>
<dbReference type="NCBIfam" id="TIGR00756">
    <property type="entry name" value="PPR"/>
    <property type="match status" value="4"/>
</dbReference>
<evidence type="ECO:0000256" key="1">
    <source>
        <dbReference type="ARBA" id="ARBA00022737"/>
    </source>
</evidence>
<sequence>MISGYAQHGHGHHAVQVFEDMQRSGLPADEVLFSSVLKGIADMRLVSKGMIIHSQIVCRGLDVDVVIGSSLIDMYAGFSDVNSAHRVFHMLPTKNVISWSVLIAAYSMHADSSSALQLFLEMQQDGIEPDRVTFISILRACSGSFATFREGRMLYSQIMEQGLEPDVAVSNSLVRMFAECGSPEDAFNVFDRLSSRQLEAWSELISAYVRSGLDRKALELFERTQNEGIVVEKNALMSVIKSCGNVGALPRGKMIHGQLMNKEDKSDTMLGNALLDMYVNCGAWKEAREVFNEMANRDLSSWGTMMTGYNQCGESHRALQLFEKMQQNNLELDIVSFSCALKACCNIGSLELGREVHDQILKSGIQLDMDAGNTLVHLYAKYGSLQDAHKVFDGLSHRNQVSWNSMIAGYADSTSLNSAEECLADMQGHELKVGAVTNNSVFVP</sequence>
<name>A0A9D4ZS59_ADICA</name>
<feature type="repeat" description="PPR" evidence="2">
    <location>
        <begin position="399"/>
        <end position="433"/>
    </location>
</feature>
<feature type="repeat" description="PPR" evidence="2">
    <location>
        <begin position="267"/>
        <end position="297"/>
    </location>
</feature>
<feature type="repeat" description="PPR" evidence="2">
    <location>
        <begin position="130"/>
        <end position="165"/>
    </location>
</feature>
<feature type="repeat" description="PPR" evidence="2">
    <location>
        <begin position="197"/>
        <end position="231"/>
    </location>
</feature>
<reference evidence="3" key="1">
    <citation type="submission" date="2021-01" db="EMBL/GenBank/DDBJ databases">
        <title>Adiantum capillus-veneris genome.</title>
        <authorList>
            <person name="Fang Y."/>
            <person name="Liao Q."/>
        </authorList>
    </citation>
    <scope>NUCLEOTIDE SEQUENCE</scope>
    <source>
        <strain evidence="3">H3</strain>
        <tissue evidence="3">Leaf</tissue>
    </source>
</reference>
<evidence type="ECO:0000256" key="2">
    <source>
        <dbReference type="PROSITE-ProRule" id="PRU00708"/>
    </source>
</evidence>
<protein>
    <recommendedName>
        <fullName evidence="5">Pentatricopeptide repeat-containing protein</fullName>
    </recommendedName>
</protein>
<dbReference type="GO" id="GO:0009451">
    <property type="term" value="P:RNA modification"/>
    <property type="evidence" value="ECO:0007669"/>
    <property type="project" value="InterPro"/>
</dbReference>
<dbReference type="InterPro" id="IPR046960">
    <property type="entry name" value="PPR_At4g14850-like_plant"/>
</dbReference>
<keyword evidence="1" id="KW-0677">Repeat</keyword>
<feature type="repeat" description="PPR" evidence="2">
    <location>
        <begin position="95"/>
        <end position="129"/>
    </location>
</feature>
<comment type="caution">
    <text evidence="3">The sequence shown here is derived from an EMBL/GenBank/DDBJ whole genome shotgun (WGS) entry which is preliminary data.</text>
</comment>
<gene>
    <name evidence="3" type="ORF">GOP47_0003330</name>
</gene>
<proteinExistence type="predicted"/>
<dbReference type="EMBL" id="JABFUD020000002">
    <property type="protein sequence ID" value="KAI5083587.1"/>
    <property type="molecule type" value="Genomic_DNA"/>
</dbReference>
<keyword evidence="4" id="KW-1185">Reference proteome</keyword>
<dbReference type="Pfam" id="PF13041">
    <property type="entry name" value="PPR_2"/>
    <property type="match status" value="2"/>
</dbReference>
<dbReference type="FunFam" id="1.25.40.10:FF:000344">
    <property type="entry name" value="Pentatricopeptide repeat-containing protein"/>
    <property type="match status" value="2"/>
</dbReference>
<dbReference type="PROSITE" id="PS51375">
    <property type="entry name" value="PPR"/>
    <property type="match status" value="8"/>
</dbReference>
<evidence type="ECO:0000313" key="3">
    <source>
        <dbReference type="EMBL" id="KAI5083587.1"/>
    </source>
</evidence>
<dbReference type="Gene3D" id="1.25.40.10">
    <property type="entry name" value="Tetratricopeptide repeat domain"/>
    <property type="match status" value="4"/>
</dbReference>
<feature type="repeat" description="PPR" evidence="2">
    <location>
        <begin position="1"/>
        <end position="28"/>
    </location>
</feature>
<dbReference type="InterPro" id="IPR002885">
    <property type="entry name" value="PPR_rpt"/>
</dbReference>
<dbReference type="AlphaFoldDB" id="A0A9D4ZS59"/>
<dbReference type="Proteomes" id="UP000886520">
    <property type="component" value="Chromosome 3"/>
</dbReference>
<dbReference type="InterPro" id="IPR011990">
    <property type="entry name" value="TPR-like_helical_dom_sf"/>
</dbReference>
<dbReference type="PANTHER" id="PTHR47926:SF347">
    <property type="entry name" value="PENTATRICOPEPTIDE REPEAT-CONTAINING PROTEIN"/>
    <property type="match status" value="1"/>
</dbReference>
<dbReference type="GO" id="GO:0003723">
    <property type="term" value="F:RNA binding"/>
    <property type="evidence" value="ECO:0007669"/>
    <property type="project" value="InterPro"/>
</dbReference>